<protein>
    <recommendedName>
        <fullName evidence="2">Mini-circle protein</fullName>
    </recommendedName>
</protein>
<dbReference type="EMBL" id="UOEK01000549">
    <property type="protein sequence ID" value="VAW09292.1"/>
    <property type="molecule type" value="Genomic_DNA"/>
</dbReference>
<dbReference type="InterPro" id="IPR034660">
    <property type="entry name" value="DinB/YfiT-like"/>
</dbReference>
<dbReference type="AlphaFoldDB" id="A0A3B0T4E6"/>
<dbReference type="InterPro" id="IPR007061">
    <property type="entry name" value="MST-like"/>
</dbReference>
<dbReference type="Gene3D" id="1.20.120.450">
    <property type="entry name" value="dinb family like domain"/>
    <property type="match status" value="1"/>
</dbReference>
<sequence length="167" mass="19051">MDLPETQRTVDERTTLTEMLDYQRTVIVRKVSGLNKEQALTRLEPSTLTLAGLLRHLIVVDIYWFIVVLQGKEMPPSWAAENWETDRDWEMTSAADFMPEEIIADFEKTWSEVAAISASMDLNHVGTRADGTEISHRWVLVHLIEEYARHNGHADLIRESVDGSTGD</sequence>
<organism evidence="1">
    <name type="scientific">hydrothermal vent metagenome</name>
    <dbReference type="NCBI Taxonomy" id="652676"/>
    <lineage>
        <taxon>unclassified sequences</taxon>
        <taxon>metagenomes</taxon>
        <taxon>ecological metagenomes</taxon>
    </lineage>
</organism>
<evidence type="ECO:0000313" key="1">
    <source>
        <dbReference type="EMBL" id="VAW09292.1"/>
    </source>
</evidence>
<reference evidence="1" key="1">
    <citation type="submission" date="2018-06" db="EMBL/GenBank/DDBJ databases">
        <authorList>
            <person name="Zhirakovskaya E."/>
        </authorList>
    </citation>
    <scope>NUCLEOTIDE SEQUENCE</scope>
</reference>
<evidence type="ECO:0008006" key="2">
    <source>
        <dbReference type="Google" id="ProtNLM"/>
    </source>
</evidence>
<accession>A0A3B0T4E6</accession>
<dbReference type="SUPFAM" id="SSF109854">
    <property type="entry name" value="DinB/YfiT-like putative metalloenzymes"/>
    <property type="match status" value="1"/>
</dbReference>
<gene>
    <name evidence="1" type="ORF">MNBD_ACTINO02-2047</name>
</gene>
<dbReference type="Pfam" id="PF04978">
    <property type="entry name" value="MST"/>
    <property type="match status" value="1"/>
</dbReference>
<name>A0A3B0T4E6_9ZZZZ</name>
<proteinExistence type="predicted"/>